<dbReference type="PANTHER" id="PTHR10956">
    <property type="entry name" value="60S RIBOSOMAL PROTEIN L31"/>
    <property type="match status" value="1"/>
</dbReference>
<dbReference type="Ensembl" id="ENSBIXT00000046029.1">
    <property type="protein sequence ID" value="ENSBIXP00000013410.1"/>
    <property type="gene ID" value="ENSBIXG00000018344.1"/>
</dbReference>
<dbReference type="AlphaFoldDB" id="A0A4W2CK10"/>
<dbReference type="PANTHER" id="PTHR10956:SF0">
    <property type="entry name" value="60S RIBOSOMAL PROTEIN L31"/>
    <property type="match status" value="1"/>
</dbReference>
<dbReference type="GO" id="GO:0002181">
    <property type="term" value="P:cytoplasmic translation"/>
    <property type="evidence" value="ECO:0007669"/>
    <property type="project" value="TreeGrafter"/>
</dbReference>
<dbReference type="Pfam" id="PF01198">
    <property type="entry name" value="Ribosomal_L31e"/>
    <property type="match status" value="1"/>
</dbReference>
<organism evidence="4 5">
    <name type="scientific">Bos indicus x Bos taurus</name>
    <name type="common">Hybrid cattle</name>
    <dbReference type="NCBI Taxonomy" id="30522"/>
    <lineage>
        <taxon>Eukaryota</taxon>
        <taxon>Metazoa</taxon>
        <taxon>Chordata</taxon>
        <taxon>Craniata</taxon>
        <taxon>Vertebrata</taxon>
        <taxon>Euteleostomi</taxon>
        <taxon>Mammalia</taxon>
        <taxon>Eutheria</taxon>
        <taxon>Laurasiatheria</taxon>
        <taxon>Artiodactyla</taxon>
        <taxon>Ruminantia</taxon>
        <taxon>Pecora</taxon>
        <taxon>Bovidae</taxon>
        <taxon>Bovinae</taxon>
        <taxon>Bos</taxon>
    </lineage>
</organism>
<dbReference type="Gene3D" id="3.10.440.10">
    <property type="match status" value="1"/>
</dbReference>
<protein>
    <recommendedName>
        <fullName evidence="6">60S ribosomal protein L31</fullName>
    </recommendedName>
</protein>
<dbReference type="InterPro" id="IPR000054">
    <property type="entry name" value="Ribosomal_eL31"/>
</dbReference>
<evidence type="ECO:0000256" key="1">
    <source>
        <dbReference type="ARBA" id="ARBA00010808"/>
    </source>
</evidence>
<keyword evidence="2" id="KW-0689">Ribosomal protein</keyword>
<evidence type="ECO:0000256" key="3">
    <source>
        <dbReference type="ARBA" id="ARBA00023274"/>
    </source>
</evidence>
<evidence type="ECO:0000313" key="5">
    <source>
        <dbReference type="Proteomes" id="UP000314981"/>
    </source>
</evidence>
<evidence type="ECO:0008006" key="6">
    <source>
        <dbReference type="Google" id="ProtNLM"/>
    </source>
</evidence>
<dbReference type="OMA" id="HSAINEM"/>
<dbReference type="GO" id="GO:0003735">
    <property type="term" value="F:structural constituent of ribosome"/>
    <property type="evidence" value="ECO:0007669"/>
    <property type="project" value="InterPro"/>
</dbReference>
<name>A0A4W2CK10_BOBOX</name>
<reference evidence="4" key="2">
    <citation type="submission" date="2025-08" db="UniProtKB">
        <authorList>
            <consortium name="Ensembl"/>
        </authorList>
    </citation>
    <scope>IDENTIFICATION</scope>
</reference>
<dbReference type="InterPro" id="IPR023621">
    <property type="entry name" value="Ribosomal_eL31_dom_sf"/>
</dbReference>
<evidence type="ECO:0000313" key="4">
    <source>
        <dbReference type="Ensembl" id="ENSBIXP00000013410.1"/>
    </source>
</evidence>
<dbReference type="Proteomes" id="UP000314981">
    <property type="component" value="Chromosome 14"/>
</dbReference>
<reference evidence="4" key="3">
    <citation type="submission" date="2025-09" db="UniProtKB">
        <authorList>
            <consortium name="Ensembl"/>
        </authorList>
    </citation>
    <scope>IDENTIFICATION</scope>
</reference>
<dbReference type="SMART" id="SM01380">
    <property type="entry name" value="Ribosomal_L31e"/>
    <property type="match status" value="1"/>
</dbReference>
<keyword evidence="5" id="KW-1185">Reference proteome</keyword>
<keyword evidence="3" id="KW-0687">Ribonucleoprotein</keyword>
<sequence>IAPAEGGKKGHSAINEMVIRDDTINIHKYINGVGFKKKKEVPLALKEIWKYATKEMRTPYACTDRGLNKAAWAKKIRNVSYCI</sequence>
<evidence type="ECO:0000256" key="2">
    <source>
        <dbReference type="ARBA" id="ARBA00022980"/>
    </source>
</evidence>
<dbReference type="STRING" id="30522.A0A4W2CK10"/>
<reference evidence="4 5" key="1">
    <citation type="submission" date="2018-11" db="EMBL/GenBank/DDBJ databases">
        <title>Haplotype-resolved cattle genomes.</title>
        <authorList>
            <person name="Low W.Y."/>
            <person name="Tearle R."/>
            <person name="Bickhart D.M."/>
            <person name="Rosen B.D."/>
            <person name="Koren S."/>
            <person name="Rhie A."/>
            <person name="Hiendleder S."/>
            <person name="Phillippy A.M."/>
            <person name="Smith T.P.L."/>
            <person name="Williams J.L."/>
        </authorList>
    </citation>
    <scope>NUCLEOTIDE SEQUENCE [LARGE SCALE GENOMIC DNA]</scope>
</reference>
<proteinExistence type="inferred from homology"/>
<dbReference type="GO" id="GO:0022625">
    <property type="term" value="C:cytosolic large ribosomal subunit"/>
    <property type="evidence" value="ECO:0007669"/>
    <property type="project" value="TreeGrafter"/>
</dbReference>
<comment type="similarity">
    <text evidence="1">Belongs to the eukaryotic ribosomal protein eL31 family.</text>
</comment>
<dbReference type="SUPFAM" id="SSF54575">
    <property type="entry name" value="Ribosomal protein L31e"/>
    <property type="match status" value="1"/>
</dbReference>
<accession>A0A4W2CK10</accession>